<gene>
    <name evidence="1" type="ORF">GCM10022212_02520</name>
</gene>
<dbReference type="EMBL" id="BAAAZE010000001">
    <property type="protein sequence ID" value="GAA4012389.1"/>
    <property type="molecule type" value="Genomic_DNA"/>
</dbReference>
<sequence>MILHGDLKQKPVQCEQAWDVGVFSRTEAGAIIACGMKGSNAGTAASRAFALQIKSGSFRHNRTRP</sequence>
<evidence type="ECO:0000313" key="1">
    <source>
        <dbReference type="EMBL" id="GAA4012389.1"/>
    </source>
</evidence>
<organism evidence="1 2">
    <name type="scientific">Actimicrobium antarcticum</name>
    <dbReference type="NCBI Taxonomy" id="1051899"/>
    <lineage>
        <taxon>Bacteria</taxon>
        <taxon>Pseudomonadati</taxon>
        <taxon>Pseudomonadota</taxon>
        <taxon>Betaproteobacteria</taxon>
        <taxon>Burkholderiales</taxon>
        <taxon>Oxalobacteraceae</taxon>
        <taxon>Actimicrobium</taxon>
    </lineage>
</organism>
<reference evidence="2" key="1">
    <citation type="journal article" date="2019" name="Int. J. Syst. Evol. Microbiol.">
        <title>The Global Catalogue of Microorganisms (GCM) 10K type strain sequencing project: providing services to taxonomists for standard genome sequencing and annotation.</title>
        <authorList>
            <consortium name="The Broad Institute Genomics Platform"/>
            <consortium name="The Broad Institute Genome Sequencing Center for Infectious Disease"/>
            <person name="Wu L."/>
            <person name="Ma J."/>
        </authorList>
    </citation>
    <scope>NUCLEOTIDE SEQUENCE [LARGE SCALE GENOMIC DNA]</scope>
    <source>
        <strain evidence="2">JCM 16673</strain>
    </source>
</reference>
<accession>A0ABP7SJK0</accession>
<dbReference type="Proteomes" id="UP001501353">
    <property type="component" value="Unassembled WGS sequence"/>
</dbReference>
<comment type="caution">
    <text evidence="1">The sequence shown here is derived from an EMBL/GenBank/DDBJ whole genome shotgun (WGS) entry which is preliminary data.</text>
</comment>
<proteinExistence type="predicted"/>
<protein>
    <submittedName>
        <fullName evidence="1">Uncharacterized protein</fullName>
    </submittedName>
</protein>
<evidence type="ECO:0000313" key="2">
    <source>
        <dbReference type="Proteomes" id="UP001501353"/>
    </source>
</evidence>
<name>A0ABP7SJK0_9BURK</name>
<keyword evidence="2" id="KW-1185">Reference proteome</keyword>